<dbReference type="PANTHER" id="PTHR43544">
    <property type="entry name" value="SHORT-CHAIN DEHYDROGENASE/REDUCTASE"/>
    <property type="match status" value="1"/>
</dbReference>
<dbReference type="InterPro" id="IPR051468">
    <property type="entry name" value="Fungal_SecMetab_SDRs"/>
</dbReference>
<keyword evidence="5" id="KW-1185">Reference proteome</keyword>
<keyword evidence="3" id="KW-0560">Oxidoreductase</keyword>
<dbReference type="Gene3D" id="3.40.50.720">
    <property type="entry name" value="NAD(P)-binding Rossmann-like Domain"/>
    <property type="match status" value="1"/>
</dbReference>
<reference evidence="4 5" key="1">
    <citation type="submission" date="2023-08" db="EMBL/GenBank/DDBJ databases">
        <title>Black Yeasts Isolated from many extreme environments.</title>
        <authorList>
            <person name="Coleine C."/>
            <person name="Stajich J.E."/>
            <person name="Selbmann L."/>
        </authorList>
    </citation>
    <scope>NUCLEOTIDE SEQUENCE [LARGE SCALE GENOMIC DNA]</scope>
    <source>
        <strain evidence="4 5">CCFEE 5792</strain>
    </source>
</reference>
<dbReference type="GeneID" id="89970470"/>
<evidence type="ECO:0000256" key="2">
    <source>
        <dbReference type="ARBA" id="ARBA00022857"/>
    </source>
</evidence>
<dbReference type="PRINTS" id="PR00081">
    <property type="entry name" value="GDHRDH"/>
</dbReference>
<accession>A0AAV9NDF7</accession>
<dbReference type="EMBL" id="JAVRRD010000012">
    <property type="protein sequence ID" value="KAK5053284.1"/>
    <property type="molecule type" value="Genomic_DNA"/>
</dbReference>
<evidence type="ECO:0008006" key="6">
    <source>
        <dbReference type="Google" id="ProtNLM"/>
    </source>
</evidence>
<dbReference type="PANTHER" id="PTHR43544:SF7">
    <property type="entry name" value="NADB-LER2"/>
    <property type="match status" value="1"/>
</dbReference>
<dbReference type="Proteomes" id="UP001358417">
    <property type="component" value="Unassembled WGS sequence"/>
</dbReference>
<dbReference type="Pfam" id="PF00106">
    <property type="entry name" value="adh_short"/>
    <property type="match status" value="1"/>
</dbReference>
<proteinExistence type="inferred from homology"/>
<evidence type="ECO:0000313" key="4">
    <source>
        <dbReference type="EMBL" id="KAK5053284.1"/>
    </source>
</evidence>
<dbReference type="RefSeq" id="XP_064706726.1">
    <property type="nucleotide sequence ID" value="XM_064845872.1"/>
</dbReference>
<dbReference type="AlphaFoldDB" id="A0AAV9NDF7"/>
<evidence type="ECO:0000256" key="3">
    <source>
        <dbReference type="ARBA" id="ARBA00023002"/>
    </source>
</evidence>
<comment type="caution">
    <text evidence="4">The sequence shown here is derived from an EMBL/GenBank/DDBJ whole genome shotgun (WGS) entry which is preliminary data.</text>
</comment>
<evidence type="ECO:0000313" key="5">
    <source>
        <dbReference type="Proteomes" id="UP001358417"/>
    </source>
</evidence>
<dbReference type="GO" id="GO:0005737">
    <property type="term" value="C:cytoplasm"/>
    <property type="evidence" value="ECO:0007669"/>
    <property type="project" value="TreeGrafter"/>
</dbReference>
<evidence type="ECO:0000256" key="1">
    <source>
        <dbReference type="ARBA" id="ARBA00006484"/>
    </source>
</evidence>
<comment type="similarity">
    <text evidence="1">Belongs to the short-chain dehydrogenases/reductases (SDR) family.</text>
</comment>
<dbReference type="SUPFAM" id="SSF51735">
    <property type="entry name" value="NAD(P)-binding Rossmann-fold domains"/>
    <property type="match status" value="1"/>
</dbReference>
<organism evidence="4 5">
    <name type="scientific">Exophiala bonariae</name>
    <dbReference type="NCBI Taxonomy" id="1690606"/>
    <lineage>
        <taxon>Eukaryota</taxon>
        <taxon>Fungi</taxon>
        <taxon>Dikarya</taxon>
        <taxon>Ascomycota</taxon>
        <taxon>Pezizomycotina</taxon>
        <taxon>Eurotiomycetes</taxon>
        <taxon>Chaetothyriomycetidae</taxon>
        <taxon>Chaetothyriales</taxon>
        <taxon>Herpotrichiellaceae</taxon>
        <taxon>Exophiala</taxon>
    </lineage>
</organism>
<dbReference type="GO" id="GO:0016491">
    <property type="term" value="F:oxidoreductase activity"/>
    <property type="evidence" value="ECO:0007669"/>
    <property type="project" value="UniProtKB-KW"/>
</dbReference>
<dbReference type="InterPro" id="IPR002347">
    <property type="entry name" value="SDR_fam"/>
</dbReference>
<name>A0AAV9NDF7_9EURO</name>
<keyword evidence="2" id="KW-0521">NADP</keyword>
<gene>
    <name evidence="4" type="ORF">LTR84_002258</name>
</gene>
<sequence>MTTTYLITGANRGIGYGLARLILARPNTTLIALVRDPEHETSISLHELPKAENASIIVLPYEAMDPDSAVKAIMTVQRQYDINHLDVVIANAGGMSWRGPTVSVPASEIHDSITLNTISPLLLFRASLPLLQAPSPHRTEPAKFFAISSGTASLALIPSTGHARTVAYGLSKTALNHLIRKLSTEYTDIVIELLTPGPVQTDLTRAFPEFRDLAKRPEFASRLVNIDISVAGLLRCVDNARFKSEGDEGTHGGFRDYSGATVPW</sequence>
<dbReference type="InterPro" id="IPR036291">
    <property type="entry name" value="NAD(P)-bd_dom_sf"/>
</dbReference>
<protein>
    <recommendedName>
        <fullName evidence="6">NAD(P)-binding protein</fullName>
    </recommendedName>
</protein>